<dbReference type="Proteomes" id="UP001165366">
    <property type="component" value="Unassembled WGS sequence"/>
</dbReference>
<keyword evidence="1" id="KW-1133">Transmembrane helix</keyword>
<feature type="transmembrane region" description="Helical" evidence="1">
    <location>
        <begin position="12"/>
        <end position="31"/>
    </location>
</feature>
<sequence>MKHESLNKLSIWRFLTVSGGPGYLLLAYPVIYALISRRREFDEVATVDTSATIQIILAVLSFTVAVYVFAKNRTHRRLLLNTPMKWLLLYAVWGGITMIWSVHLSMTAYRAFENIAYLSLITAVISRLYRMIGIEGMIDWILKYAVFTIFTGLLRRAMQFDLSIFSLETLFLEQMNSTPYFFLALLLPVGWMVKSFILPISIFSLSNTAYAGFATGILAFGRGNKWLKILLIVISFGILFSVSYWGPQSFLQSTIFYGQQGVGMEYTTGRYQLFELAYNEFLEKPFIGYGFVAGETFIINKVLLASIGTHNGLLSALLGTGAIGAFFFVMFFWGILRKTNSDLLPPKLRAVFLATAILITVHTMGNPGIGTRVYGTWIPAVIIFSMISMAHLHFKRLSSNENNLGYT</sequence>
<name>A0ABS9KIV8_9BACT</name>
<feature type="transmembrane region" description="Helical" evidence="1">
    <location>
        <begin position="377"/>
        <end position="394"/>
    </location>
</feature>
<reference evidence="2" key="2">
    <citation type="submission" date="2024-05" db="EMBL/GenBank/DDBJ databases">
        <title>Rhodohalobacter halophilus gen. nov., sp. nov., a moderately halophilic member of the family Balneolaceae.</title>
        <authorList>
            <person name="Xia J."/>
        </authorList>
    </citation>
    <scope>NUCLEOTIDE SEQUENCE</scope>
    <source>
        <strain evidence="2">WB101</strain>
    </source>
</reference>
<feature type="transmembrane region" description="Helical" evidence="1">
    <location>
        <begin position="348"/>
        <end position="365"/>
    </location>
</feature>
<feature type="transmembrane region" description="Helical" evidence="1">
    <location>
        <begin position="180"/>
        <end position="205"/>
    </location>
</feature>
<keyword evidence="2" id="KW-0436">Ligase</keyword>
<comment type="caution">
    <text evidence="2">The sequence shown here is derived from an EMBL/GenBank/DDBJ whole genome shotgun (WGS) entry which is preliminary data.</text>
</comment>
<gene>
    <name evidence="2" type="ORF">L6773_19635</name>
</gene>
<dbReference type="RefSeq" id="WP_237856271.1">
    <property type="nucleotide sequence ID" value="NZ_JAKLWS010000043.1"/>
</dbReference>
<proteinExistence type="predicted"/>
<keyword evidence="3" id="KW-1185">Reference proteome</keyword>
<dbReference type="EMBL" id="JAKLWS010000043">
    <property type="protein sequence ID" value="MCG2590792.1"/>
    <property type="molecule type" value="Genomic_DNA"/>
</dbReference>
<evidence type="ECO:0000313" key="2">
    <source>
        <dbReference type="EMBL" id="MCG2590792.1"/>
    </source>
</evidence>
<dbReference type="GO" id="GO:0016874">
    <property type="term" value="F:ligase activity"/>
    <property type="evidence" value="ECO:0007669"/>
    <property type="project" value="UniProtKB-KW"/>
</dbReference>
<reference evidence="2" key="1">
    <citation type="submission" date="2022-01" db="EMBL/GenBank/DDBJ databases">
        <authorList>
            <person name="Wang Y."/>
        </authorList>
    </citation>
    <scope>NUCLEOTIDE SEQUENCE</scope>
    <source>
        <strain evidence="2">WB101</strain>
    </source>
</reference>
<evidence type="ECO:0000256" key="1">
    <source>
        <dbReference type="SAM" id="Phobius"/>
    </source>
</evidence>
<evidence type="ECO:0000313" key="3">
    <source>
        <dbReference type="Proteomes" id="UP001165366"/>
    </source>
</evidence>
<accession>A0ABS9KIV8</accession>
<feature type="transmembrane region" description="Helical" evidence="1">
    <location>
        <begin position="226"/>
        <end position="246"/>
    </location>
</feature>
<protein>
    <submittedName>
        <fullName evidence="2">O-antigen ligase family protein</fullName>
    </submittedName>
</protein>
<organism evidence="2 3">
    <name type="scientific">Rhodohalobacter sulfatireducens</name>
    <dbReference type="NCBI Taxonomy" id="2911366"/>
    <lineage>
        <taxon>Bacteria</taxon>
        <taxon>Pseudomonadati</taxon>
        <taxon>Balneolota</taxon>
        <taxon>Balneolia</taxon>
        <taxon>Balneolales</taxon>
        <taxon>Balneolaceae</taxon>
        <taxon>Rhodohalobacter</taxon>
    </lineage>
</organism>
<keyword evidence="1" id="KW-0472">Membrane</keyword>
<keyword evidence="1" id="KW-0812">Transmembrane</keyword>
<feature type="transmembrane region" description="Helical" evidence="1">
    <location>
        <begin position="313"/>
        <end position="336"/>
    </location>
</feature>
<feature type="transmembrane region" description="Helical" evidence="1">
    <location>
        <begin position="51"/>
        <end position="70"/>
    </location>
</feature>
<feature type="transmembrane region" description="Helical" evidence="1">
    <location>
        <begin position="86"/>
        <end position="105"/>
    </location>
</feature>